<dbReference type="EMBL" id="JADOTX010000001">
    <property type="protein sequence ID" value="MBG6068981.1"/>
    <property type="molecule type" value="Genomic_DNA"/>
</dbReference>
<dbReference type="InterPro" id="IPR002125">
    <property type="entry name" value="CMP_dCMP_dom"/>
</dbReference>
<comment type="similarity">
    <text evidence="1">Belongs to the cytidine and deoxycytidylate deaminase family. ADAT2 subfamily.</text>
</comment>
<dbReference type="Pfam" id="PF00383">
    <property type="entry name" value="dCMP_cyt_deam_1"/>
    <property type="match status" value="1"/>
</dbReference>
<dbReference type="EC" id="3.5.4.33" evidence="8"/>
<comment type="cofactor">
    <cofactor evidence="8">
        <name>Zn(2+)</name>
        <dbReference type="ChEBI" id="CHEBI:29105"/>
    </cofactor>
    <text evidence="8">Binds 1 zinc ion per subunit.</text>
</comment>
<protein>
    <recommendedName>
        <fullName evidence="8">tRNA-specific adenosine deaminase</fullName>
        <ecNumber evidence="8">3.5.4.33</ecNumber>
    </recommendedName>
</protein>
<dbReference type="SUPFAM" id="SSF53927">
    <property type="entry name" value="Cytidine deaminase-like"/>
    <property type="match status" value="1"/>
</dbReference>
<evidence type="ECO:0000256" key="9">
    <source>
        <dbReference type="SAM" id="MobiDB-lite"/>
    </source>
</evidence>
<evidence type="ECO:0000256" key="5">
    <source>
        <dbReference type="ARBA" id="ARBA00022801"/>
    </source>
</evidence>
<evidence type="ECO:0000259" key="10">
    <source>
        <dbReference type="PROSITE" id="PS51747"/>
    </source>
</evidence>
<keyword evidence="5 8" id="KW-0378">Hydrolase</keyword>
<evidence type="ECO:0000256" key="7">
    <source>
        <dbReference type="ARBA" id="ARBA00048045"/>
    </source>
</evidence>
<dbReference type="CDD" id="cd01285">
    <property type="entry name" value="nucleoside_deaminase"/>
    <property type="match status" value="1"/>
</dbReference>
<keyword evidence="12" id="KW-1185">Reference proteome</keyword>
<evidence type="ECO:0000256" key="2">
    <source>
        <dbReference type="ARBA" id="ARBA00011738"/>
    </source>
</evidence>
<feature type="region of interest" description="Disordered" evidence="9">
    <location>
        <begin position="1"/>
        <end position="44"/>
    </location>
</feature>
<feature type="active site" description="Proton donor" evidence="8">
    <location>
        <position position="109"/>
    </location>
</feature>
<accession>A0ABS0JR66</accession>
<evidence type="ECO:0000256" key="8">
    <source>
        <dbReference type="HAMAP-Rule" id="MF_00972"/>
    </source>
</evidence>
<name>A0ABS0JR66_9ACTN</name>
<proteinExistence type="inferred from homology"/>
<evidence type="ECO:0000256" key="6">
    <source>
        <dbReference type="ARBA" id="ARBA00022833"/>
    </source>
</evidence>
<evidence type="ECO:0000313" key="11">
    <source>
        <dbReference type="EMBL" id="MBG6068981.1"/>
    </source>
</evidence>
<feature type="binding site" evidence="8">
    <location>
        <position position="137"/>
    </location>
    <ligand>
        <name>Zn(2+)</name>
        <dbReference type="ChEBI" id="CHEBI:29105"/>
        <note>catalytic</note>
    </ligand>
</feature>
<dbReference type="GO" id="GO:0052717">
    <property type="term" value="F:tRNA-specific adenosine-34 deaminase activity"/>
    <property type="evidence" value="ECO:0007669"/>
    <property type="project" value="UniProtKB-EC"/>
</dbReference>
<feature type="domain" description="CMP/dCMP-type deaminase" evidence="10">
    <location>
        <begin position="47"/>
        <end position="167"/>
    </location>
</feature>
<feature type="binding site" evidence="8">
    <location>
        <position position="107"/>
    </location>
    <ligand>
        <name>Zn(2+)</name>
        <dbReference type="ChEBI" id="CHEBI:29105"/>
        <note>catalytic</note>
    </ligand>
</feature>
<comment type="catalytic activity">
    <reaction evidence="7 8">
        <text>adenosine(34) in tRNA + H2O + H(+) = inosine(34) in tRNA + NH4(+)</text>
        <dbReference type="Rhea" id="RHEA:43168"/>
        <dbReference type="Rhea" id="RHEA-COMP:10373"/>
        <dbReference type="Rhea" id="RHEA-COMP:10374"/>
        <dbReference type="ChEBI" id="CHEBI:15377"/>
        <dbReference type="ChEBI" id="CHEBI:15378"/>
        <dbReference type="ChEBI" id="CHEBI:28938"/>
        <dbReference type="ChEBI" id="CHEBI:74411"/>
        <dbReference type="ChEBI" id="CHEBI:82852"/>
        <dbReference type="EC" id="3.5.4.33"/>
    </reaction>
</comment>
<dbReference type="PROSITE" id="PS00903">
    <property type="entry name" value="CYT_DCMP_DEAMINASES_1"/>
    <property type="match status" value="1"/>
</dbReference>
<keyword evidence="6 8" id="KW-0862">Zinc</keyword>
<dbReference type="HAMAP" id="MF_00972">
    <property type="entry name" value="tRNA_aden_deaminase"/>
    <property type="match status" value="1"/>
</dbReference>
<evidence type="ECO:0000256" key="1">
    <source>
        <dbReference type="ARBA" id="ARBA00010669"/>
    </source>
</evidence>
<evidence type="ECO:0000256" key="4">
    <source>
        <dbReference type="ARBA" id="ARBA00022723"/>
    </source>
</evidence>
<dbReference type="InterPro" id="IPR016192">
    <property type="entry name" value="APOBEC/CMP_deaminase_Zn-bd"/>
</dbReference>
<evidence type="ECO:0000313" key="12">
    <source>
        <dbReference type="Proteomes" id="UP000614915"/>
    </source>
</evidence>
<organism evidence="11 12">
    <name type="scientific">Micromonospora ureilytica</name>
    <dbReference type="NCBI Taxonomy" id="709868"/>
    <lineage>
        <taxon>Bacteria</taxon>
        <taxon>Bacillati</taxon>
        <taxon>Actinomycetota</taxon>
        <taxon>Actinomycetes</taxon>
        <taxon>Micromonosporales</taxon>
        <taxon>Micromonosporaceae</taxon>
        <taxon>Micromonospora</taxon>
    </lineage>
</organism>
<keyword evidence="3 8" id="KW-0819">tRNA processing</keyword>
<comment type="caution">
    <text evidence="11">The sequence shown here is derived from an EMBL/GenBank/DDBJ whole genome shotgun (WGS) entry which is preliminary data.</text>
</comment>
<dbReference type="InterPro" id="IPR028883">
    <property type="entry name" value="tRNA_aden_deaminase"/>
</dbReference>
<dbReference type="PANTHER" id="PTHR11079">
    <property type="entry name" value="CYTOSINE DEAMINASE FAMILY MEMBER"/>
    <property type="match status" value="1"/>
</dbReference>
<dbReference type="InterPro" id="IPR016193">
    <property type="entry name" value="Cytidine_deaminase-like"/>
</dbReference>
<comment type="function">
    <text evidence="8">Catalyzes the deamination of adenosine to inosine at the wobble position 34 of tRNA(Arg2).</text>
</comment>
<gene>
    <name evidence="8" type="primary">tadA</name>
    <name evidence="11" type="ORF">IW248_005268</name>
</gene>
<evidence type="ECO:0000256" key="3">
    <source>
        <dbReference type="ARBA" id="ARBA00022694"/>
    </source>
</evidence>
<reference evidence="11 12" key="1">
    <citation type="submission" date="2020-11" db="EMBL/GenBank/DDBJ databases">
        <title>Sequencing the genomes of 1000 actinobacteria strains.</title>
        <authorList>
            <person name="Klenk H.-P."/>
        </authorList>
    </citation>
    <scope>NUCLEOTIDE SEQUENCE [LARGE SCALE GENOMIC DNA]</scope>
    <source>
        <strain evidence="11 12">DSM 101692</strain>
    </source>
</reference>
<dbReference type="Gene3D" id="3.40.140.10">
    <property type="entry name" value="Cytidine Deaminase, domain 2"/>
    <property type="match status" value="1"/>
</dbReference>
<dbReference type="Proteomes" id="UP000614915">
    <property type="component" value="Unassembled WGS sequence"/>
</dbReference>
<comment type="subunit">
    <text evidence="2 8">Homodimer.</text>
</comment>
<feature type="binding site" evidence="8">
    <location>
        <position position="140"/>
    </location>
    <ligand>
        <name>Zn(2+)</name>
        <dbReference type="ChEBI" id="CHEBI:29105"/>
        <note>catalytic</note>
    </ligand>
</feature>
<dbReference type="PANTHER" id="PTHR11079:SF202">
    <property type="entry name" value="TRNA-SPECIFIC ADENOSINE DEAMINASE"/>
    <property type="match status" value="1"/>
</dbReference>
<keyword evidence="4 8" id="KW-0479">Metal-binding</keyword>
<sequence>MRSEPADATDPSLESIRPGQPTPGAVGRAGPGAHEGLADPGEVGRRQRHELWMRRALEIAVAGPPVDDAVSTDVDDVPVGAVLYGPDGTELATGRNERELTGDPTAHAEVLALRRGAERTGRWRLDGCTLVVTLEPCTMCAGALVLARVSTVVFGAWEPKTGAAGSLWDVLRDRRLNHRPEVYGGVLEAETAAVLRAFFR</sequence>
<dbReference type="PROSITE" id="PS51747">
    <property type="entry name" value="CYT_DCMP_DEAMINASES_2"/>
    <property type="match status" value="1"/>
</dbReference>